<dbReference type="Gene3D" id="2.30.29.30">
    <property type="entry name" value="Pleckstrin-homology domain (PH domain)/Phosphotyrosine-binding domain (PTB)"/>
    <property type="match status" value="1"/>
</dbReference>
<accession>A0AAF0AXQ2</accession>
<dbReference type="InterPro" id="IPR027267">
    <property type="entry name" value="AH/BAR_dom_sf"/>
</dbReference>
<dbReference type="SMART" id="SM00233">
    <property type="entry name" value="PH"/>
    <property type="match status" value="1"/>
</dbReference>
<dbReference type="RefSeq" id="XP_056038272.1">
    <property type="nucleotide sequence ID" value="XM_056182503.1"/>
</dbReference>
<dbReference type="GeneID" id="80877192"/>
<protein>
    <submittedName>
        <fullName evidence="8">ER-plasma membrane tethering protein Ltc2</fullName>
    </submittedName>
</protein>
<evidence type="ECO:0000256" key="3">
    <source>
        <dbReference type="ARBA" id="ARBA00022989"/>
    </source>
</evidence>
<dbReference type="Pfam" id="PF16746">
    <property type="entry name" value="BAR_3"/>
    <property type="match status" value="1"/>
</dbReference>
<organism evidence="8 9">
    <name type="scientific">Schizosaccharomyces osmophilus</name>
    <dbReference type="NCBI Taxonomy" id="2545709"/>
    <lineage>
        <taxon>Eukaryota</taxon>
        <taxon>Fungi</taxon>
        <taxon>Dikarya</taxon>
        <taxon>Ascomycota</taxon>
        <taxon>Taphrinomycotina</taxon>
        <taxon>Schizosaccharomycetes</taxon>
        <taxon>Schizosaccharomycetales</taxon>
        <taxon>Schizosaccharomycetaceae</taxon>
        <taxon>Schizosaccharomyces</taxon>
    </lineage>
</organism>
<dbReference type="Gene3D" id="1.20.1270.60">
    <property type="entry name" value="Arfaptin homology (AH) domain/BAR domain"/>
    <property type="match status" value="1"/>
</dbReference>
<feature type="domain" description="PH" evidence="6">
    <location>
        <begin position="288"/>
        <end position="389"/>
    </location>
</feature>
<dbReference type="KEGG" id="som:SOMG_03714"/>
<feature type="transmembrane region" description="Helical" evidence="5">
    <location>
        <begin position="1016"/>
        <end position="1037"/>
    </location>
</feature>
<dbReference type="PANTHER" id="PTHR14248">
    <property type="entry name" value="CYCLIN Y, ISOFORM A"/>
    <property type="match status" value="1"/>
</dbReference>
<keyword evidence="4 5" id="KW-0472">Membrane</keyword>
<dbReference type="Pfam" id="PF00169">
    <property type="entry name" value="PH"/>
    <property type="match status" value="1"/>
</dbReference>
<name>A0AAF0AXQ2_9SCHI</name>
<dbReference type="InterPro" id="IPR004148">
    <property type="entry name" value="BAR_dom"/>
</dbReference>
<evidence type="ECO:0000256" key="4">
    <source>
        <dbReference type="ARBA" id="ARBA00023136"/>
    </source>
</evidence>
<reference evidence="8 9" key="1">
    <citation type="journal article" date="2023" name="G3 (Bethesda)">
        <title>A high-quality reference genome for the fission yeast Schizosaccharomyces osmophilus.</title>
        <authorList>
            <person name="Jia G.S."/>
            <person name="Zhang W.C."/>
            <person name="Liang Y."/>
            <person name="Liu X.H."/>
            <person name="Rhind N."/>
            <person name="Pidoux A."/>
            <person name="Brysch-Herzberg M."/>
            <person name="Du L.L."/>
        </authorList>
    </citation>
    <scope>NUCLEOTIDE SEQUENCE [LARGE SCALE GENOMIC DNA]</scope>
    <source>
        <strain evidence="8 9">CBS 15793</strain>
    </source>
</reference>
<dbReference type="GO" id="GO:0005737">
    <property type="term" value="C:cytoplasm"/>
    <property type="evidence" value="ECO:0007669"/>
    <property type="project" value="InterPro"/>
</dbReference>
<keyword evidence="9" id="KW-1185">Reference proteome</keyword>
<evidence type="ECO:0000259" key="7">
    <source>
        <dbReference type="PROSITE" id="PS51778"/>
    </source>
</evidence>
<dbReference type="InterPro" id="IPR011993">
    <property type="entry name" value="PH-like_dom_sf"/>
</dbReference>
<dbReference type="SUPFAM" id="SSF103657">
    <property type="entry name" value="BAR/IMD domain-like"/>
    <property type="match status" value="1"/>
</dbReference>
<evidence type="ECO:0000313" key="8">
    <source>
        <dbReference type="EMBL" id="WBW74029.1"/>
    </source>
</evidence>
<dbReference type="Pfam" id="PF16016">
    <property type="entry name" value="VASt"/>
    <property type="match status" value="1"/>
</dbReference>
<dbReference type="GO" id="GO:0016020">
    <property type="term" value="C:membrane"/>
    <property type="evidence" value="ECO:0007669"/>
    <property type="project" value="UniProtKB-SubCell"/>
</dbReference>
<dbReference type="PROSITE" id="PS50003">
    <property type="entry name" value="PH_DOMAIN"/>
    <property type="match status" value="1"/>
</dbReference>
<dbReference type="EMBL" id="CP115612">
    <property type="protein sequence ID" value="WBW74029.1"/>
    <property type="molecule type" value="Genomic_DNA"/>
</dbReference>
<dbReference type="AlphaFoldDB" id="A0AAF0AXQ2"/>
<evidence type="ECO:0000256" key="5">
    <source>
        <dbReference type="SAM" id="Phobius"/>
    </source>
</evidence>
<dbReference type="Proteomes" id="UP001212411">
    <property type="component" value="Chromosome 2"/>
</dbReference>
<feature type="transmembrane region" description="Helical" evidence="5">
    <location>
        <begin position="986"/>
        <end position="1009"/>
    </location>
</feature>
<keyword evidence="3 5" id="KW-1133">Transmembrane helix</keyword>
<sequence>MSSGLLSQKKDHFIPVLLNECSIDSPSFRASIHFLGNQLRAYSQWSEEFLSLCHKYTQAIESIEPIVATISFQSMPSVISCGFFDPDYATTALLNGQEMFRSTFLIQMEQARNIHKYVINPMELFHDSKLRPLLQLDERYRTEQEHYDSEILRYSSSGQVKDLAQMREEAKALCDARSTYFTIALQYVVQVGSFHFYLDNVALESISRFSIETFRLSSRLHESNASTHDQIVRLLAYGTKINESYPAFKKIISNVYNRVEREILKRIQPPSNLDSYRSDTHRTLNTTAKRRQGWLLRNVSSNKPDNKAVWKKFWFFIDNGYFGYLTDDANGGVFESERIGVLLCKFSPLPNSHRRFCFQIKTKSSLYILQAETQLDVVEWGNVFHNARTHCLNGKISADLVLSPTLPSFSAKSLAHVVDRRRNQSNLKNAKSSRAHSERLLCGHSNYEVSTIMHSKSLHRVPSPQKILRNTASHNQSDLLAPWSIVAAPIITNLTSDTITSFLDHEGYFSGNSPSALMANFWGSVNYGHVLEQHNWLLNSEFGRTYEKISREVNLESFPAELKLRNAEFKGIFGELATSAVLFVSRVVSKREGQIRMPGRMYCTMRGVFIYYKISGLVLIEHFPISKISNVKYFTSSKCDYFYMSVAKYGTLRFRLYLDSSKILHDRLNILIYNYVADDPMNSVQLLSRIREVQKEYALVKPNVDQSVIPDFDAISRPQTHVRGRSKTLSAPSETVYKEDDHVTEQMRRLNIARLPKETVQVARSDHMDDIILDNVYDVSSKALFHIVFGDKSNFLLRLYKLHGIEDIELLPWIEDEDTGKNYRYINYKLHYRDSKGVFHSQHYQDRQSQDKRNEYNLYILSWYHHPWAIPYKDSFRLVLKTSISHLKKNKSRLLLSIGIEWINKPFGVSKVLEAVARDVALKYVDLEAVYLDKAVLTAKKLPILSIVNEYGKVGDYSESVVFQRKLPYVSQLSSPSMLNLIRSHIWLFLGGLAMDLAVLPWAILSIFLRYTFSHSFVMVLLTLSLISNLLFAYNFGENFWKERQDQQFLNRVFDDLKQIKTSVQYVHMKDVDDLLVGLPTFRHPNLTENGECIRSFISYPSRAKSRWTEKRNYIAEKRKYVMMKLASLNYFDYLVHQDAIYEHVQHELMTCQKAKVLGLYPSQIEKYCSSCESEWQNRTLFFGEDNLATRLLSLDTQVSSKKPPEE</sequence>
<gene>
    <name evidence="8" type="primary">ltc2</name>
    <name evidence="8" type="ORF">SOMG_03714</name>
</gene>
<keyword evidence="2 5" id="KW-0812">Transmembrane</keyword>
<dbReference type="InterPro" id="IPR001849">
    <property type="entry name" value="PH_domain"/>
</dbReference>
<dbReference type="InterPro" id="IPR031968">
    <property type="entry name" value="VASt"/>
</dbReference>
<dbReference type="SUPFAM" id="SSF50729">
    <property type="entry name" value="PH domain-like"/>
    <property type="match status" value="1"/>
</dbReference>
<evidence type="ECO:0000256" key="2">
    <source>
        <dbReference type="ARBA" id="ARBA00022692"/>
    </source>
</evidence>
<feature type="domain" description="VASt" evidence="7">
    <location>
        <begin position="768"/>
        <end position="929"/>
    </location>
</feature>
<evidence type="ECO:0000313" key="9">
    <source>
        <dbReference type="Proteomes" id="UP001212411"/>
    </source>
</evidence>
<comment type="subcellular location">
    <subcellularLocation>
        <location evidence="1">Membrane</location>
    </subcellularLocation>
</comment>
<dbReference type="PROSITE" id="PS51778">
    <property type="entry name" value="VAST"/>
    <property type="match status" value="1"/>
</dbReference>
<evidence type="ECO:0000256" key="1">
    <source>
        <dbReference type="ARBA" id="ARBA00004370"/>
    </source>
</evidence>
<proteinExistence type="predicted"/>
<evidence type="ECO:0000259" key="6">
    <source>
        <dbReference type="PROSITE" id="PS50003"/>
    </source>
</evidence>